<evidence type="ECO:0000256" key="1">
    <source>
        <dbReference type="SAM" id="SignalP"/>
    </source>
</evidence>
<evidence type="ECO:0008006" key="4">
    <source>
        <dbReference type="Google" id="ProtNLM"/>
    </source>
</evidence>
<feature type="chain" id="PRO_5037686837" description="Lipoprotein" evidence="1">
    <location>
        <begin position="21"/>
        <end position="224"/>
    </location>
</feature>
<keyword evidence="3" id="KW-1185">Reference proteome</keyword>
<keyword evidence="1" id="KW-0732">Signal</keyword>
<feature type="signal peptide" evidence="1">
    <location>
        <begin position="1"/>
        <end position="20"/>
    </location>
</feature>
<evidence type="ECO:0000313" key="3">
    <source>
        <dbReference type="Proteomes" id="UP000661507"/>
    </source>
</evidence>
<accession>A0A917KMM4</accession>
<reference evidence="2" key="1">
    <citation type="journal article" date="2014" name="Int. J. Syst. Evol. Microbiol.">
        <title>Complete genome sequence of Corynebacterium casei LMG S-19264T (=DSM 44701T), isolated from a smear-ripened cheese.</title>
        <authorList>
            <consortium name="US DOE Joint Genome Institute (JGI-PGF)"/>
            <person name="Walter F."/>
            <person name="Albersmeier A."/>
            <person name="Kalinowski J."/>
            <person name="Ruckert C."/>
        </authorList>
    </citation>
    <scope>NUCLEOTIDE SEQUENCE</scope>
    <source>
        <strain evidence="2">CGMCC 1.3617</strain>
    </source>
</reference>
<dbReference type="RefSeq" id="WP_188967630.1">
    <property type="nucleotide sequence ID" value="NZ_BMKW01000006.1"/>
</dbReference>
<dbReference type="PROSITE" id="PS51257">
    <property type="entry name" value="PROKAR_LIPOPROTEIN"/>
    <property type="match status" value="1"/>
</dbReference>
<protein>
    <recommendedName>
        <fullName evidence="4">Lipoprotein</fullName>
    </recommendedName>
</protein>
<comment type="caution">
    <text evidence="2">The sequence shown here is derived from an EMBL/GenBank/DDBJ whole genome shotgun (WGS) entry which is preliminary data.</text>
</comment>
<proteinExistence type="predicted"/>
<dbReference type="EMBL" id="BMKW01000006">
    <property type="protein sequence ID" value="GGJ18699.1"/>
    <property type="molecule type" value="Genomic_DNA"/>
</dbReference>
<sequence length="224" mass="23392">MTRRRHLTIAAALLAPVALAGCGTALSDSSAIGSDPRPLPYTGSITLTADPAAARCVLTNTVTNSLVAEVTTPATIPLPRGTATINAICTAPGSMTTTVAIRPVRDFATDIHHPQPVGTGIAQNLEAVQTGRTRRYNNTFIPLPPQPFASQAALDAWFADRATQLRQAAAPAIARAQRAPNATIDTAETLNDYLAADLAQLEQQKAMASVAAAEPEPVPGARRR</sequence>
<dbReference type="AlphaFoldDB" id="A0A917KMM4"/>
<name>A0A917KMM4_9PROT</name>
<dbReference type="Proteomes" id="UP000661507">
    <property type="component" value="Unassembled WGS sequence"/>
</dbReference>
<reference evidence="2" key="2">
    <citation type="submission" date="2020-09" db="EMBL/GenBank/DDBJ databases">
        <authorList>
            <person name="Sun Q."/>
            <person name="Zhou Y."/>
        </authorList>
    </citation>
    <scope>NUCLEOTIDE SEQUENCE</scope>
    <source>
        <strain evidence="2">CGMCC 1.3617</strain>
    </source>
</reference>
<evidence type="ECO:0000313" key="2">
    <source>
        <dbReference type="EMBL" id="GGJ18699.1"/>
    </source>
</evidence>
<organism evidence="2 3">
    <name type="scientific">Neoroseomonas lacus</name>
    <dbReference type="NCBI Taxonomy" id="287609"/>
    <lineage>
        <taxon>Bacteria</taxon>
        <taxon>Pseudomonadati</taxon>
        <taxon>Pseudomonadota</taxon>
        <taxon>Alphaproteobacteria</taxon>
        <taxon>Acetobacterales</taxon>
        <taxon>Acetobacteraceae</taxon>
        <taxon>Neoroseomonas</taxon>
    </lineage>
</organism>
<gene>
    <name evidence="2" type="ORF">GCM10011320_27580</name>
</gene>